<dbReference type="HAMAP" id="MF_00093">
    <property type="entry name" value="Rel_fac_1"/>
    <property type="match status" value="1"/>
</dbReference>
<keyword evidence="3 5" id="KW-0488">Methylation</keyword>
<sequence>MSVWKKLDEKLERYEELERLMADPEVAGNAERYGEVAKEHGKLSPIAMRYRNYKQLQSELADAEEMLADPDMKEMAEEELSRLRPAHKELGDELTDMLLAGPESDHGSLIIEVRAGTGGDEATLFARDLYEMYRRHAETKGWKVDVLEFSTSDTRGFKEVIFSITGEGAYRAFRYEAGGHRVQRVPETEAQGRIHTSAATVAVLAEPEEVDVDMKPEDIEMEAIRSSGPGGQHVNKTSSAVRLRHVPSGLVVLCQDERSQHKNRSKAMRLLRSRLYDKIQMEQQSARDAARKGMVGSGDRSERIRTYNFPQNRCTDHRLGESFNLETIAAGNLDKLIKSLQAFARQQRLDDMADEM</sequence>
<dbReference type="InterPro" id="IPR045853">
    <property type="entry name" value="Pep_chain_release_fac_I_sf"/>
</dbReference>
<dbReference type="RefSeq" id="WP_145259992.1">
    <property type="nucleotide sequence ID" value="NZ_CP036279.1"/>
</dbReference>
<evidence type="ECO:0000256" key="1">
    <source>
        <dbReference type="ARBA" id="ARBA00002986"/>
    </source>
</evidence>
<dbReference type="PROSITE" id="PS00745">
    <property type="entry name" value="RF_PROK_I"/>
    <property type="match status" value="1"/>
</dbReference>
<reference evidence="8 9" key="1">
    <citation type="submission" date="2019-02" db="EMBL/GenBank/DDBJ databases">
        <title>Deep-cultivation of Planctomycetes and their phenomic and genomic characterization uncovers novel biology.</title>
        <authorList>
            <person name="Wiegand S."/>
            <person name="Jogler M."/>
            <person name="Boedeker C."/>
            <person name="Pinto D."/>
            <person name="Vollmers J."/>
            <person name="Rivas-Marin E."/>
            <person name="Kohn T."/>
            <person name="Peeters S.H."/>
            <person name="Heuer A."/>
            <person name="Rast P."/>
            <person name="Oberbeckmann S."/>
            <person name="Bunk B."/>
            <person name="Jeske O."/>
            <person name="Meyerdierks A."/>
            <person name="Storesund J.E."/>
            <person name="Kallscheuer N."/>
            <person name="Luecker S."/>
            <person name="Lage O.M."/>
            <person name="Pohl T."/>
            <person name="Merkel B.J."/>
            <person name="Hornburger P."/>
            <person name="Mueller R.-W."/>
            <person name="Bruemmer F."/>
            <person name="Labrenz M."/>
            <person name="Spormann A.M."/>
            <person name="Op den Camp H."/>
            <person name="Overmann J."/>
            <person name="Amann R."/>
            <person name="Jetten M.S.M."/>
            <person name="Mascher T."/>
            <person name="Medema M.H."/>
            <person name="Devos D.P."/>
            <person name="Kaster A.-K."/>
            <person name="Ovreas L."/>
            <person name="Rohde M."/>
            <person name="Galperin M.Y."/>
            <person name="Jogler C."/>
        </authorList>
    </citation>
    <scope>NUCLEOTIDE SEQUENCE [LARGE SCALE GENOMIC DNA]</scope>
    <source>
        <strain evidence="8 9">Pan216</strain>
    </source>
</reference>
<dbReference type="KEGG" id="knv:Pan216_37850"/>
<dbReference type="GO" id="GO:0016149">
    <property type="term" value="F:translation release factor activity, codon specific"/>
    <property type="evidence" value="ECO:0007669"/>
    <property type="project" value="UniProtKB-UniRule"/>
</dbReference>
<gene>
    <name evidence="8" type="primary">prfA_2</name>
    <name evidence="5" type="synonym">prfA</name>
    <name evidence="8" type="ORF">Pan216_37850</name>
</gene>
<dbReference type="Gene3D" id="6.10.140.1950">
    <property type="match status" value="1"/>
</dbReference>
<dbReference type="Pfam" id="PF03462">
    <property type="entry name" value="PCRF"/>
    <property type="match status" value="1"/>
</dbReference>
<proteinExistence type="inferred from homology"/>
<dbReference type="InterPro" id="IPR005139">
    <property type="entry name" value="PCRF"/>
</dbReference>
<dbReference type="InterPro" id="IPR004373">
    <property type="entry name" value="RF-1"/>
</dbReference>
<organism evidence="8 9">
    <name type="scientific">Kolteria novifilia</name>
    <dbReference type="NCBI Taxonomy" id="2527975"/>
    <lineage>
        <taxon>Bacteria</taxon>
        <taxon>Pseudomonadati</taxon>
        <taxon>Planctomycetota</taxon>
        <taxon>Planctomycetia</taxon>
        <taxon>Kolteriales</taxon>
        <taxon>Kolteriaceae</taxon>
        <taxon>Kolteria</taxon>
    </lineage>
</organism>
<dbReference type="FunFam" id="3.30.160.20:FF:000004">
    <property type="entry name" value="Peptide chain release factor 1"/>
    <property type="match status" value="1"/>
</dbReference>
<comment type="similarity">
    <text evidence="2 5">Belongs to the prokaryotic/mitochondrial release factor family.</text>
</comment>
<keyword evidence="9" id="KW-1185">Reference proteome</keyword>
<protein>
    <recommendedName>
        <fullName evidence="5 6">Peptide chain release factor 1</fullName>
        <shortName evidence="5">RF-1</shortName>
    </recommendedName>
</protein>
<keyword evidence="5" id="KW-0963">Cytoplasm</keyword>
<dbReference type="NCBIfam" id="TIGR00019">
    <property type="entry name" value="prfA"/>
    <property type="match status" value="1"/>
</dbReference>
<dbReference type="PANTHER" id="PTHR43804">
    <property type="entry name" value="LD18447P"/>
    <property type="match status" value="1"/>
</dbReference>
<dbReference type="NCBIfam" id="NF001859">
    <property type="entry name" value="PRK00591.1"/>
    <property type="match status" value="1"/>
</dbReference>
<evidence type="ECO:0000256" key="2">
    <source>
        <dbReference type="ARBA" id="ARBA00010835"/>
    </source>
</evidence>
<accession>A0A518B7H6</accession>
<dbReference type="Pfam" id="PF00472">
    <property type="entry name" value="RF-1"/>
    <property type="match status" value="1"/>
</dbReference>
<dbReference type="FunFam" id="3.30.70.1660:FF:000002">
    <property type="entry name" value="Peptide chain release factor 1"/>
    <property type="match status" value="1"/>
</dbReference>
<name>A0A518B7H6_9BACT</name>
<dbReference type="PANTHER" id="PTHR43804:SF7">
    <property type="entry name" value="LD18447P"/>
    <property type="match status" value="1"/>
</dbReference>
<dbReference type="SMART" id="SM00937">
    <property type="entry name" value="PCRF"/>
    <property type="match status" value="1"/>
</dbReference>
<dbReference type="AlphaFoldDB" id="A0A518B7H6"/>
<dbReference type="SUPFAM" id="SSF75620">
    <property type="entry name" value="Release factor"/>
    <property type="match status" value="1"/>
</dbReference>
<evidence type="ECO:0000259" key="7">
    <source>
        <dbReference type="PROSITE" id="PS00745"/>
    </source>
</evidence>
<evidence type="ECO:0000256" key="5">
    <source>
        <dbReference type="HAMAP-Rule" id="MF_00093"/>
    </source>
</evidence>
<feature type="modified residue" description="N5-methylglutamine" evidence="5">
    <location>
        <position position="232"/>
    </location>
</feature>
<evidence type="ECO:0000256" key="3">
    <source>
        <dbReference type="ARBA" id="ARBA00022481"/>
    </source>
</evidence>
<evidence type="ECO:0000313" key="9">
    <source>
        <dbReference type="Proteomes" id="UP000317093"/>
    </source>
</evidence>
<keyword evidence="4 5" id="KW-0648">Protein biosynthesis</keyword>
<evidence type="ECO:0000313" key="8">
    <source>
        <dbReference type="EMBL" id="QDU62912.1"/>
    </source>
</evidence>
<dbReference type="OrthoDB" id="9806673at2"/>
<feature type="domain" description="Prokaryotic-type class I peptide chain release factors" evidence="7">
    <location>
        <begin position="225"/>
        <end position="241"/>
    </location>
</feature>
<evidence type="ECO:0000256" key="4">
    <source>
        <dbReference type="ARBA" id="ARBA00022917"/>
    </source>
</evidence>
<comment type="function">
    <text evidence="1 5">Peptide chain release factor 1 directs the termination of translation in response to the peptide chain termination codons UAG and UAA.</text>
</comment>
<dbReference type="Gene3D" id="3.30.70.1660">
    <property type="match status" value="2"/>
</dbReference>
<dbReference type="GO" id="GO:0005737">
    <property type="term" value="C:cytoplasm"/>
    <property type="evidence" value="ECO:0007669"/>
    <property type="project" value="UniProtKB-SubCell"/>
</dbReference>
<dbReference type="InterPro" id="IPR050057">
    <property type="entry name" value="Prokaryotic/Mito_RF"/>
</dbReference>
<evidence type="ECO:0000256" key="6">
    <source>
        <dbReference type="NCBIfam" id="TIGR00019"/>
    </source>
</evidence>
<dbReference type="InterPro" id="IPR000352">
    <property type="entry name" value="Pep_chain_release_fac_I"/>
</dbReference>
<comment type="subcellular location">
    <subcellularLocation>
        <location evidence="5">Cytoplasm</location>
    </subcellularLocation>
</comment>
<dbReference type="Gene3D" id="3.30.160.20">
    <property type="match status" value="1"/>
</dbReference>
<dbReference type="EMBL" id="CP036279">
    <property type="protein sequence ID" value="QDU62912.1"/>
    <property type="molecule type" value="Genomic_DNA"/>
</dbReference>
<dbReference type="Proteomes" id="UP000317093">
    <property type="component" value="Chromosome"/>
</dbReference>
<comment type="PTM">
    <text evidence="5">Methylated by PrmC. Methylation increases the termination efficiency of RF1.</text>
</comment>